<keyword evidence="2" id="KW-1185">Reference proteome</keyword>
<organism evidence="1 2">
    <name type="scientific">Bonamia ostreae</name>
    <dbReference type="NCBI Taxonomy" id="126728"/>
    <lineage>
        <taxon>Eukaryota</taxon>
        <taxon>Sar</taxon>
        <taxon>Rhizaria</taxon>
        <taxon>Endomyxa</taxon>
        <taxon>Ascetosporea</taxon>
        <taxon>Haplosporida</taxon>
        <taxon>Bonamia</taxon>
    </lineage>
</organism>
<evidence type="ECO:0000313" key="1">
    <source>
        <dbReference type="EMBL" id="MES1922637.1"/>
    </source>
</evidence>
<reference evidence="1 2" key="1">
    <citation type="journal article" date="2024" name="BMC Biol.">
        <title>Comparative genomics of Ascetosporea gives new insight into the evolutionary basis for animal parasitism in Rhizaria.</title>
        <authorList>
            <person name="Hiltunen Thoren M."/>
            <person name="Onut-Brannstrom I."/>
            <person name="Alfjorden A."/>
            <person name="Peckova H."/>
            <person name="Swords F."/>
            <person name="Hooper C."/>
            <person name="Holzer A.S."/>
            <person name="Bass D."/>
            <person name="Burki F."/>
        </authorList>
    </citation>
    <scope>NUCLEOTIDE SEQUENCE [LARGE SCALE GENOMIC DNA]</scope>
    <source>
        <strain evidence="1">20-A016</strain>
    </source>
</reference>
<name>A0ABV2ASK4_9EUKA</name>
<protein>
    <submittedName>
        <fullName evidence="1">Uncharacterized protein</fullName>
    </submittedName>
</protein>
<dbReference type="Proteomes" id="UP001439008">
    <property type="component" value="Unassembled WGS sequence"/>
</dbReference>
<accession>A0ABV2ASK4</accession>
<sequence length="64" mass="7457">MVRFVDPEHLVADHLSCRTICRRQLFVPHVSSPCDRTCREDGHKWSSIFRPHPSTNDLHPNPQP</sequence>
<dbReference type="EMBL" id="JBDODL010003298">
    <property type="protein sequence ID" value="MES1922637.1"/>
    <property type="molecule type" value="Genomic_DNA"/>
</dbReference>
<proteinExistence type="predicted"/>
<gene>
    <name evidence="1" type="ORF">MHBO_004156</name>
</gene>
<evidence type="ECO:0000313" key="2">
    <source>
        <dbReference type="Proteomes" id="UP001439008"/>
    </source>
</evidence>
<comment type="caution">
    <text evidence="1">The sequence shown here is derived from an EMBL/GenBank/DDBJ whole genome shotgun (WGS) entry which is preliminary data.</text>
</comment>